<dbReference type="Gene3D" id="3.30.160.380">
    <property type="entry name" value="Dicer dimerisation domain"/>
    <property type="match status" value="1"/>
</dbReference>
<evidence type="ECO:0000259" key="15">
    <source>
        <dbReference type="PROSITE" id="PS51327"/>
    </source>
</evidence>
<dbReference type="Pfam" id="PF04851">
    <property type="entry name" value="ResIII"/>
    <property type="match status" value="1"/>
</dbReference>
<dbReference type="SUPFAM" id="SSF52540">
    <property type="entry name" value="P-loop containing nucleoside triphosphate hydrolases"/>
    <property type="match status" value="1"/>
</dbReference>
<organism evidence="16 17">
    <name type="scientific">Gryllus longicercus</name>
    <dbReference type="NCBI Taxonomy" id="2509291"/>
    <lineage>
        <taxon>Eukaryota</taxon>
        <taxon>Metazoa</taxon>
        <taxon>Ecdysozoa</taxon>
        <taxon>Arthropoda</taxon>
        <taxon>Hexapoda</taxon>
        <taxon>Insecta</taxon>
        <taxon>Pterygota</taxon>
        <taxon>Neoptera</taxon>
        <taxon>Polyneoptera</taxon>
        <taxon>Orthoptera</taxon>
        <taxon>Ensifera</taxon>
        <taxon>Gryllidea</taxon>
        <taxon>Grylloidea</taxon>
        <taxon>Gryllidae</taxon>
        <taxon>Gryllinae</taxon>
        <taxon>Gryllus</taxon>
    </lineage>
</organism>
<evidence type="ECO:0000256" key="10">
    <source>
        <dbReference type="ARBA" id="ARBA00035116"/>
    </source>
</evidence>
<dbReference type="PROSITE" id="PS50821">
    <property type="entry name" value="PAZ"/>
    <property type="match status" value="1"/>
</dbReference>
<reference evidence="16 17" key="1">
    <citation type="submission" date="2024-03" db="EMBL/GenBank/DDBJ databases">
        <title>The genome assembly and annotation of the cricket Gryllus longicercus Weissman &amp; Gray.</title>
        <authorList>
            <person name="Szrajer S."/>
            <person name="Gray D."/>
            <person name="Ylla G."/>
        </authorList>
    </citation>
    <scope>NUCLEOTIDE SEQUENCE [LARGE SCALE GENOMIC DNA]</scope>
    <source>
        <strain evidence="16">DAG 2021-001</strain>
        <tissue evidence="16">Whole body minus gut</tissue>
    </source>
</reference>
<dbReference type="InterPro" id="IPR000999">
    <property type="entry name" value="RNase_III_dom"/>
</dbReference>
<dbReference type="CDD" id="cd00593">
    <property type="entry name" value="RIBOc"/>
    <property type="match status" value="1"/>
</dbReference>
<keyword evidence="3" id="KW-0677">Repeat</keyword>
<evidence type="ECO:0000256" key="1">
    <source>
        <dbReference type="ARBA" id="ARBA00001946"/>
    </source>
</evidence>
<dbReference type="Gene3D" id="3.40.50.300">
    <property type="entry name" value="P-loop containing nucleotide triphosphate hydrolases"/>
    <property type="match status" value="1"/>
</dbReference>
<sequence>MELPLIWDESMESSEEDLTPRPYQSQVLDRALVQNTIVFLPTGSGKTFIAVMLIKRLSADIQEKFSNGGKRTFFLVNTVALAEQQKNFIKRHACVSVGHYTGDMNVDYWAEEKWREELDKNQVLVMTAQILLDILNHNYLQLSSINLLVFDECHHAVNQHCMSKIMKHFDHYPEEEQPRVLGLTATLLNASVKYHRVPETVTVLEDTFKSKIATIENVTDVERYCSVLPQDTYTKLVPYWFLVDQPVPPYQCILQLPINSPLKDGFKGKKMPNKKLAKQSAAFAACVALHKAGELNNHLLPVGHSPEQFIDEEKIFNLYQKASENESMEQPGTKKCRRTYSKQVPKSMIGCALSERDPLYMHVLYMTPSYEEPPEDNTRRHAFYELLQTKHYFAILSSKKLPELCDFPVYLNVGQIAVHLVVNNAVLYLQSHEISSLQRFHAMLFFDLLKLNKSYVLADPKSEENNFLIVPVTKQEQLDTYLIDWNVVKSKCHLPAFKQPTEAERLGKDCEWSKFQHSLVVPWYRGLPPDQVYVVTQVCEDLSPLSAFPTSAFSTFEEYFHGKYSLVIHHSSQPLFEVKAITSHLNCLKPRSGNMSGRSKRKEANDDFEEHLVPELCISIDFPSSLWIKAVCLPSCLHRITHLLLAEELRQEIAEDLNFQPHAGEKLQLFPIDPVCLSEDEDKPKRSVSRSGAKGNAGILSTKTSLWGGEGEPVDIDRERVEDVTLMDILYYDEFINKPAVPIDDSSLDVSEIMKIEVPSPEEIVTPAITLLQENHGVQLSKILQALTCACSNDALNLERLETLGDSFLKFASSLFLFLRYPKLDEGKLTQVKGKIVGNRNLF</sequence>
<keyword evidence="2" id="KW-0479">Metal-binding</keyword>
<dbReference type="Gene3D" id="1.10.1520.10">
    <property type="entry name" value="Ribonuclease III domain"/>
    <property type="match status" value="1"/>
</dbReference>
<dbReference type="EMBL" id="JAZDUA010000165">
    <property type="protein sequence ID" value="KAK7865819.1"/>
    <property type="molecule type" value="Genomic_DNA"/>
</dbReference>
<dbReference type="Pfam" id="PF00636">
    <property type="entry name" value="Ribonuclease_3"/>
    <property type="match status" value="1"/>
</dbReference>
<dbReference type="GO" id="GO:0046872">
    <property type="term" value="F:metal ion binding"/>
    <property type="evidence" value="ECO:0007669"/>
    <property type="project" value="UniProtKB-KW"/>
</dbReference>
<dbReference type="PROSITE" id="PS51327">
    <property type="entry name" value="DICER_DSRBF"/>
    <property type="match status" value="1"/>
</dbReference>
<evidence type="ECO:0000256" key="7">
    <source>
        <dbReference type="ARBA" id="ARBA00022840"/>
    </source>
</evidence>
<evidence type="ECO:0000256" key="11">
    <source>
        <dbReference type="PROSITE-ProRule" id="PRU00657"/>
    </source>
</evidence>
<dbReference type="SMART" id="SM00949">
    <property type="entry name" value="PAZ"/>
    <property type="match status" value="1"/>
</dbReference>
<dbReference type="CDD" id="cd18034">
    <property type="entry name" value="DEXHc_dicer"/>
    <property type="match status" value="1"/>
</dbReference>
<feature type="domain" description="PAZ" evidence="13">
    <location>
        <begin position="501"/>
        <end position="621"/>
    </location>
</feature>
<dbReference type="InterPro" id="IPR006935">
    <property type="entry name" value="Helicase/UvrB_N"/>
</dbReference>
<dbReference type="AlphaFoldDB" id="A0AAN9VIY6"/>
<evidence type="ECO:0000256" key="2">
    <source>
        <dbReference type="ARBA" id="ARBA00022723"/>
    </source>
</evidence>
<feature type="domain" description="Dicer dsRNA-binding fold" evidence="15">
    <location>
        <begin position="217"/>
        <end position="309"/>
    </location>
</feature>
<evidence type="ECO:0000259" key="13">
    <source>
        <dbReference type="PROSITE" id="PS50821"/>
    </source>
</evidence>
<accession>A0AAN9VIY6</accession>
<dbReference type="PANTHER" id="PTHR14950">
    <property type="entry name" value="DICER-RELATED"/>
    <property type="match status" value="1"/>
</dbReference>
<dbReference type="GO" id="GO:0003723">
    <property type="term" value="F:RNA binding"/>
    <property type="evidence" value="ECO:0007669"/>
    <property type="project" value="UniProtKB-UniRule"/>
</dbReference>
<dbReference type="GO" id="GO:0004386">
    <property type="term" value="F:helicase activity"/>
    <property type="evidence" value="ECO:0007669"/>
    <property type="project" value="UniProtKB-KW"/>
</dbReference>
<dbReference type="GO" id="GO:0004525">
    <property type="term" value="F:ribonuclease III activity"/>
    <property type="evidence" value="ECO:0007669"/>
    <property type="project" value="InterPro"/>
</dbReference>
<keyword evidence="9" id="KW-0943">RNA-mediated gene silencing</keyword>
<dbReference type="Pfam" id="PF20931">
    <property type="entry name" value="Dicer_platform"/>
    <property type="match status" value="1"/>
</dbReference>
<dbReference type="GO" id="GO:0030422">
    <property type="term" value="P:siRNA processing"/>
    <property type="evidence" value="ECO:0007669"/>
    <property type="project" value="UniProtKB-ARBA"/>
</dbReference>
<dbReference type="GO" id="GO:0005524">
    <property type="term" value="F:ATP binding"/>
    <property type="evidence" value="ECO:0007669"/>
    <property type="project" value="UniProtKB-KW"/>
</dbReference>
<dbReference type="InterPro" id="IPR036389">
    <property type="entry name" value="RNase_III_sf"/>
</dbReference>
<evidence type="ECO:0000259" key="14">
    <source>
        <dbReference type="PROSITE" id="PS51192"/>
    </source>
</evidence>
<dbReference type="Pfam" id="PF03368">
    <property type="entry name" value="Dicer_dimer"/>
    <property type="match status" value="1"/>
</dbReference>
<dbReference type="InterPro" id="IPR038248">
    <property type="entry name" value="Dicer_dimer_sf"/>
</dbReference>
<dbReference type="InterPro" id="IPR048512">
    <property type="entry name" value="Dicer_platform"/>
</dbReference>
<keyword evidence="5" id="KW-0378">Hydrolase</keyword>
<keyword evidence="8" id="KW-0460">Magnesium</keyword>
<comment type="cofactor">
    <cofactor evidence="1">
        <name>Mg(2+)</name>
        <dbReference type="ChEBI" id="CHEBI:18420"/>
    </cofactor>
</comment>
<dbReference type="SMART" id="SM00487">
    <property type="entry name" value="DEXDc"/>
    <property type="match status" value="1"/>
</dbReference>
<dbReference type="InterPro" id="IPR014001">
    <property type="entry name" value="Helicase_ATP-bd"/>
</dbReference>
<evidence type="ECO:0000256" key="8">
    <source>
        <dbReference type="ARBA" id="ARBA00022842"/>
    </source>
</evidence>
<keyword evidence="6" id="KW-0347">Helicase</keyword>
<evidence type="ECO:0000313" key="17">
    <source>
        <dbReference type="Proteomes" id="UP001378592"/>
    </source>
</evidence>
<evidence type="ECO:0000313" key="16">
    <source>
        <dbReference type="EMBL" id="KAK7865819.1"/>
    </source>
</evidence>
<keyword evidence="7" id="KW-0067">ATP-binding</keyword>
<protein>
    <submittedName>
        <fullName evidence="16">Uncharacterized protein</fullName>
    </submittedName>
</protein>
<dbReference type="GO" id="GO:0003677">
    <property type="term" value="F:DNA binding"/>
    <property type="evidence" value="ECO:0007669"/>
    <property type="project" value="InterPro"/>
</dbReference>
<feature type="domain" description="Helicase ATP-binding" evidence="14">
    <location>
        <begin position="27"/>
        <end position="205"/>
    </location>
</feature>
<dbReference type="InterPro" id="IPR005034">
    <property type="entry name" value="Dicer_dimerisation"/>
</dbReference>
<keyword evidence="11" id="KW-0694">RNA-binding</keyword>
<keyword evidence="4" id="KW-0547">Nucleotide-binding</keyword>
<dbReference type="PROSITE" id="PS51192">
    <property type="entry name" value="HELICASE_ATP_BIND_1"/>
    <property type="match status" value="1"/>
</dbReference>
<dbReference type="FunFam" id="3.40.50.300:FF:000628">
    <property type="entry name" value="Endoribonuclease Dicer"/>
    <property type="match status" value="1"/>
</dbReference>
<dbReference type="InterPro" id="IPR027417">
    <property type="entry name" value="P-loop_NTPase"/>
</dbReference>
<evidence type="ECO:0000256" key="3">
    <source>
        <dbReference type="ARBA" id="ARBA00022737"/>
    </source>
</evidence>
<feature type="domain" description="RNase III" evidence="12">
    <location>
        <begin position="785"/>
        <end position="843"/>
    </location>
</feature>
<evidence type="ECO:0000256" key="9">
    <source>
        <dbReference type="ARBA" id="ARBA00023158"/>
    </source>
</evidence>
<dbReference type="Pfam" id="PF02170">
    <property type="entry name" value="PAZ"/>
    <property type="match status" value="1"/>
</dbReference>
<dbReference type="PANTHER" id="PTHR14950:SF37">
    <property type="entry name" value="ENDORIBONUCLEASE DICER"/>
    <property type="match status" value="1"/>
</dbReference>
<evidence type="ECO:0000256" key="6">
    <source>
        <dbReference type="ARBA" id="ARBA00022806"/>
    </source>
</evidence>
<keyword evidence="17" id="KW-1185">Reference proteome</keyword>
<comment type="similarity">
    <text evidence="10">Belongs to the helicase family. Dicer subfamily.</text>
</comment>
<evidence type="ECO:0000256" key="4">
    <source>
        <dbReference type="ARBA" id="ARBA00022741"/>
    </source>
</evidence>
<dbReference type="Gene3D" id="2.170.260.10">
    <property type="entry name" value="paz domain"/>
    <property type="match status" value="1"/>
</dbReference>
<dbReference type="PROSITE" id="PS50142">
    <property type="entry name" value="RNASE_3_2"/>
    <property type="match status" value="1"/>
</dbReference>
<dbReference type="SUPFAM" id="SSF69065">
    <property type="entry name" value="RNase III domain-like"/>
    <property type="match status" value="1"/>
</dbReference>
<dbReference type="InterPro" id="IPR003100">
    <property type="entry name" value="PAZ_dom"/>
</dbReference>
<comment type="caution">
    <text evidence="16">The sequence shown here is derived from an EMBL/GenBank/DDBJ whole genome shotgun (WGS) entry which is preliminary data.</text>
</comment>
<gene>
    <name evidence="16" type="ORF">R5R35_001277</name>
</gene>
<evidence type="ECO:0000259" key="12">
    <source>
        <dbReference type="PROSITE" id="PS50142"/>
    </source>
</evidence>
<dbReference type="Proteomes" id="UP001378592">
    <property type="component" value="Unassembled WGS sequence"/>
</dbReference>
<proteinExistence type="inferred from homology"/>
<name>A0AAN9VIY6_9ORTH</name>
<evidence type="ECO:0000256" key="5">
    <source>
        <dbReference type="ARBA" id="ARBA00022801"/>
    </source>
</evidence>